<keyword evidence="2" id="KW-1185">Reference proteome</keyword>
<comment type="caution">
    <text evidence="1">The sequence shown here is derived from an EMBL/GenBank/DDBJ whole genome shotgun (WGS) entry which is preliminary data.</text>
</comment>
<protein>
    <submittedName>
        <fullName evidence="1">Uncharacterized protein</fullName>
    </submittedName>
</protein>
<dbReference type="Proteomes" id="UP000186922">
    <property type="component" value="Unassembled WGS sequence"/>
</dbReference>
<dbReference type="EMBL" id="BDGG01000008">
    <property type="protein sequence ID" value="GAV02326.1"/>
    <property type="molecule type" value="Genomic_DNA"/>
</dbReference>
<evidence type="ECO:0000313" key="2">
    <source>
        <dbReference type="Proteomes" id="UP000186922"/>
    </source>
</evidence>
<evidence type="ECO:0000313" key="1">
    <source>
        <dbReference type="EMBL" id="GAV02326.1"/>
    </source>
</evidence>
<gene>
    <name evidence="1" type="primary">RvY_12909-1</name>
    <name evidence="1" type="synonym">RvY_12909.1</name>
    <name evidence="1" type="ORF">RvY_12909</name>
</gene>
<proteinExistence type="predicted"/>
<reference evidence="1 2" key="1">
    <citation type="journal article" date="2016" name="Nat. Commun.">
        <title>Extremotolerant tardigrade genome and improved radiotolerance of human cultured cells by tardigrade-unique protein.</title>
        <authorList>
            <person name="Hashimoto T."/>
            <person name="Horikawa D.D."/>
            <person name="Saito Y."/>
            <person name="Kuwahara H."/>
            <person name="Kozuka-Hata H."/>
            <person name="Shin-I T."/>
            <person name="Minakuchi Y."/>
            <person name="Ohishi K."/>
            <person name="Motoyama A."/>
            <person name="Aizu T."/>
            <person name="Enomoto A."/>
            <person name="Kondo K."/>
            <person name="Tanaka S."/>
            <person name="Hara Y."/>
            <person name="Koshikawa S."/>
            <person name="Sagara H."/>
            <person name="Miura T."/>
            <person name="Yokobori S."/>
            <person name="Miyagawa K."/>
            <person name="Suzuki Y."/>
            <person name="Kubo T."/>
            <person name="Oyama M."/>
            <person name="Kohara Y."/>
            <person name="Fujiyama A."/>
            <person name="Arakawa K."/>
            <person name="Katayama T."/>
            <person name="Toyoda A."/>
            <person name="Kunieda T."/>
        </authorList>
    </citation>
    <scope>NUCLEOTIDE SEQUENCE [LARGE SCALE GENOMIC DNA]</scope>
    <source>
        <strain evidence="1 2">YOKOZUNA-1</strain>
    </source>
</reference>
<sequence length="85" mass="8968">MEDPHRPGVIADIAIRKTDTGLTTYSTSVRTPGTGTPMAHPTTNEMVFVIAKRSGVASSGLKRQMLGCGTTDARATNASEVSVQY</sequence>
<dbReference type="AlphaFoldDB" id="A0A1D1VNC1"/>
<organism evidence="1 2">
    <name type="scientific">Ramazzottius varieornatus</name>
    <name type="common">Water bear</name>
    <name type="synonym">Tardigrade</name>
    <dbReference type="NCBI Taxonomy" id="947166"/>
    <lineage>
        <taxon>Eukaryota</taxon>
        <taxon>Metazoa</taxon>
        <taxon>Ecdysozoa</taxon>
        <taxon>Tardigrada</taxon>
        <taxon>Eutardigrada</taxon>
        <taxon>Parachela</taxon>
        <taxon>Hypsibioidea</taxon>
        <taxon>Ramazzottiidae</taxon>
        <taxon>Ramazzottius</taxon>
    </lineage>
</organism>
<accession>A0A1D1VNC1</accession>
<name>A0A1D1VNC1_RAMVA</name>